<gene>
    <name evidence="3" type="ORF">CCHL11_05695</name>
</gene>
<feature type="region of interest" description="Disordered" evidence="1">
    <location>
        <begin position="111"/>
        <end position="149"/>
    </location>
</feature>
<accession>A0A1Q8RTI9</accession>
<evidence type="ECO:0000259" key="2">
    <source>
        <dbReference type="Pfam" id="PF24086"/>
    </source>
</evidence>
<organism evidence="3 4">
    <name type="scientific">Colletotrichum chlorophyti</name>
    <dbReference type="NCBI Taxonomy" id="708187"/>
    <lineage>
        <taxon>Eukaryota</taxon>
        <taxon>Fungi</taxon>
        <taxon>Dikarya</taxon>
        <taxon>Ascomycota</taxon>
        <taxon>Pezizomycotina</taxon>
        <taxon>Sordariomycetes</taxon>
        <taxon>Hypocreomycetidae</taxon>
        <taxon>Glomerellales</taxon>
        <taxon>Glomerellaceae</taxon>
        <taxon>Colletotrichum</taxon>
    </lineage>
</organism>
<evidence type="ECO:0000313" key="4">
    <source>
        <dbReference type="Proteomes" id="UP000186583"/>
    </source>
</evidence>
<name>A0A1Q8RTI9_9PEZI</name>
<comment type="caution">
    <text evidence="3">The sequence shown here is derived from an EMBL/GenBank/DDBJ whole genome shotgun (WGS) entry which is preliminary data.</text>
</comment>
<proteinExistence type="predicted"/>
<evidence type="ECO:0000256" key="1">
    <source>
        <dbReference type="SAM" id="MobiDB-lite"/>
    </source>
</evidence>
<protein>
    <recommendedName>
        <fullName evidence="2">DUF7371 domain-containing protein</fullName>
    </recommendedName>
</protein>
<keyword evidence="4" id="KW-1185">Reference proteome</keyword>
<dbReference type="OrthoDB" id="5385013at2759"/>
<evidence type="ECO:0000313" key="3">
    <source>
        <dbReference type="EMBL" id="OLN87647.1"/>
    </source>
</evidence>
<dbReference type="Proteomes" id="UP000186583">
    <property type="component" value="Unassembled WGS sequence"/>
</dbReference>
<dbReference type="InterPro" id="IPR055795">
    <property type="entry name" value="DUF7371"/>
</dbReference>
<dbReference type="AlphaFoldDB" id="A0A1Q8RTI9"/>
<dbReference type="Pfam" id="PF24086">
    <property type="entry name" value="DUF7371"/>
    <property type="match status" value="1"/>
</dbReference>
<feature type="compositionally biased region" description="Low complexity" evidence="1">
    <location>
        <begin position="111"/>
        <end position="120"/>
    </location>
</feature>
<dbReference type="EMBL" id="MPGH01000089">
    <property type="protein sequence ID" value="OLN87647.1"/>
    <property type="molecule type" value="Genomic_DNA"/>
</dbReference>
<reference evidence="3 4" key="1">
    <citation type="submission" date="2016-11" db="EMBL/GenBank/DDBJ databases">
        <title>Draft Genome Assembly of Colletotrichum chlorophyti a pathogen of herbaceous plants.</title>
        <authorList>
            <person name="Gan P."/>
            <person name="Narusaka M."/>
            <person name="Tsushima A."/>
            <person name="Narusaka Y."/>
            <person name="Takano Y."/>
            <person name="Shirasu K."/>
        </authorList>
    </citation>
    <scope>NUCLEOTIDE SEQUENCE [LARGE SCALE GENOMIC DNA]</scope>
    <source>
        <strain evidence="3 4">NTL11</strain>
    </source>
</reference>
<feature type="domain" description="DUF7371" evidence="2">
    <location>
        <begin position="850"/>
        <end position="1035"/>
    </location>
</feature>
<sequence length="1072" mass="108302">MAALIAGTIALPTCPAVETTTVYVTAGSANDPDYSVVVQTVTATALPSVQPEWSPASPTFPATLTVTIDNYGPPAGGSHYTGPKPWESVPAAPSTVYTIVAPIPVTAVPGTPLGSPGGSTADKGRVSNSPGDVGRGTPIHPTLSVGDAPPNFSWNPTKTPCPPETPVAGDPDGFTVITKSLLHTHSVPGQQTPFVDTVVASFTVAFPQPSGTGSLPSGPGLTNTVVPPVSIPAEGVLTYTVTAPIASEDPSSGSGNTVSFTEPVPDSGNVFTYTVTAASPSNIRGADNSGSTTAFTTTLYRTRPASGLGTPTVDTLVTCFTVTFPSETGIAPSVTGIPSVTPTAPGVAPDALVRTVTRYVPTIVPGPDGQPSHSIEPVVITFTAPLGDSSAAVPPAGPGSITTVVVPASPTYISSDPLGGINVVTTTLYAPGSGGDTSNSLPGGYGESLVPSPSVSIIVLPGSIGAGSISVTTATVLQPTPGNGLSVPAFSGAVPTSTGGIDASGVIASVITATIFQTVPGSDASVSAPGGAVVSLPGGAITTLPGSAVSASLPGGYGDPILPSVSASVIAAPGSGGSLPSSAQTHSLLSSLLTVSVHGQTHAPNDLPGGYGDLTQIGAPLITSVSLSTLTIVPPVVLAPASTLVVTTTSLPGASVTTSGPAVVVPTTLATALPVRPSVITLWPPASNIDSADPGASTKTSCSTTLLTETTSTSVLTSTFVNVLDESTTTYTFPFETLITSTGVFTVNITAAATEAAGATGAAGAIETGVITEAGAVTRSGVATAITSVAQSVFISTGVITGVFTSQVVFTTGVFTSVVQPFKRQLNSTIVVTPTLVSPVATPVCTGTTEVGNLNLDFDDVPYGPLYNPYHRLWFSKGFLVGPPPSMPFLPSSGGRLVEYVPPILSNSTSNAFSADTAQIGMGKLASSPCFQFDFLGVNLGCHSSVPGQHCVFTFTGYTWDPSDGQEREAMSQDAWVNACNNEANCLLTAFSATGFKNLSSILITLRVDGRPDVWWGDDLRVSWSKNDCEAAACRQQATLETTRRHQGPVWYWTPFGLRVISPSRVNKYYLE</sequence>